<dbReference type="EMBL" id="ML119053">
    <property type="protein sequence ID" value="ROT39868.1"/>
    <property type="molecule type" value="Genomic_DNA"/>
</dbReference>
<reference evidence="1 2" key="1">
    <citation type="journal article" date="2018" name="Mol. Ecol.">
        <title>The obligate alkalophilic soda-lake fungus Sodiomyces alkalinus has shifted to a protein diet.</title>
        <authorList>
            <person name="Grum-Grzhimaylo A.A."/>
            <person name="Falkoski D.L."/>
            <person name="van den Heuvel J."/>
            <person name="Valero-Jimenez C.A."/>
            <person name="Min B."/>
            <person name="Choi I.G."/>
            <person name="Lipzen A."/>
            <person name="Daum C.G."/>
            <person name="Aanen D.K."/>
            <person name="Tsang A."/>
            <person name="Henrissat B."/>
            <person name="Bilanenko E.N."/>
            <person name="de Vries R.P."/>
            <person name="van Kan J.A.L."/>
            <person name="Grigoriev I.V."/>
            <person name="Debets A.J.M."/>
        </authorList>
    </citation>
    <scope>NUCLEOTIDE SEQUENCE [LARGE SCALE GENOMIC DNA]</scope>
    <source>
        <strain evidence="1 2">F11</strain>
    </source>
</reference>
<organism evidence="1 2">
    <name type="scientific">Sodiomyces alkalinus (strain CBS 110278 / VKM F-3762 / F11)</name>
    <name type="common">Alkaliphilic filamentous fungus</name>
    <dbReference type="NCBI Taxonomy" id="1314773"/>
    <lineage>
        <taxon>Eukaryota</taxon>
        <taxon>Fungi</taxon>
        <taxon>Dikarya</taxon>
        <taxon>Ascomycota</taxon>
        <taxon>Pezizomycotina</taxon>
        <taxon>Sordariomycetes</taxon>
        <taxon>Hypocreomycetidae</taxon>
        <taxon>Glomerellales</taxon>
        <taxon>Plectosphaerellaceae</taxon>
        <taxon>Sodiomyces</taxon>
    </lineage>
</organism>
<dbReference type="AlphaFoldDB" id="A0A3N2PZK8"/>
<dbReference type="Proteomes" id="UP000272025">
    <property type="component" value="Unassembled WGS sequence"/>
</dbReference>
<protein>
    <submittedName>
        <fullName evidence="1">Uncharacterized protein</fullName>
    </submittedName>
</protein>
<keyword evidence="2" id="KW-1185">Reference proteome</keyword>
<name>A0A3N2PZK8_SODAK</name>
<evidence type="ECO:0000313" key="2">
    <source>
        <dbReference type="Proteomes" id="UP000272025"/>
    </source>
</evidence>
<accession>A0A3N2PZK8</accession>
<dbReference type="GeneID" id="39582566"/>
<evidence type="ECO:0000313" key="1">
    <source>
        <dbReference type="EMBL" id="ROT39868.1"/>
    </source>
</evidence>
<proteinExistence type="predicted"/>
<sequence length="155" mass="17551">MPLRKLHLIRKWDLPESAHHLIPPRSAATTEETLSSSTQHEDECLEVLPDKTLSGLFFGAPLDSSPSRATGDRLKQGASRRSVMVTPWSMHRLKSPRDITLPHALLATNDELHHIYKGFESSGPSILLSLYDSWYYTSYKCMPARPSYKSLKYAK</sequence>
<gene>
    <name evidence="1" type="ORF">SODALDRAFT_358280</name>
</gene>
<dbReference type="RefSeq" id="XP_028467674.1">
    <property type="nucleotide sequence ID" value="XM_028614088.1"/>
</dbReference>